<dbReference type="Gene3D" id="2.60.120.1440">
    <property type="match status" value="1"/>
</dbReference>
<evidence type="ECO:0000259" key="2">
    <source>
        <dbReference type="Pfam" id="PF04773"/>
    </source>
</evidence>
<gene>
    <name evidence="4" type="ORF">D8S85_13140</name>
</gene>
<reference evidence="4 5" key="1">
    <citation type="submission" date="2018-10" db="EMBL/GenBank/DDBJ databases">
        <title>Butyricimonas faecalis sp. nov., isolated from human faeces and emended description of the genus Butyricimonas.</title>
        <authorList>
            <person name="Le Roy T."/>
            <person name="Van der Smissen P."/>
            <person name="Paquot A."/>
            <person name="Delzenne N."/>
            <person name="Muccioli G."/>
            <person name="Collet J.-F."/>
            <person name="Cani P.D."/>
        </authorList>
    </citation>
    <scope>NUCLEOTIDE SEQUENCE [LARGE SCALE GENOMIC DNA]</scope>
    <source>
        <strain evidence="4 5">H184</strain>
    </source>
</reference>
<accession>A0A3S9VV69</accession>
<dbReference type="Pfam" id="PF16344">
    <property type="entry name" value="FecR_C"/>
    <property type="match status" value="1"/>
</dbReference>
<dbReference type="Gene3D" id="3.55.50.30">
    <property type="match status" value="1"/>
</dbReference>
<feature type="transmembrane region" description="Helical" evidence="1">
    <location>
        <begin position="82"/>
        <end position="104"/>
    </location>
</feature>
<dbReference type="RefSeq" id="WP_106481052.1">
    <property type="nucleotide sequence ID" value="NZ_CP032819.1"/>
</dbReference>
<keyword evidence="1" id="KW-0812">Transmembrane</keyword>
<dbReference type="PIRSF" id="PIRSF018266">
    <property type="entry name" value="FecR"/>
    <property type="match status" value="1"/>
</dbReference>
<feature type="domain" description="FecR protein" evidence="2">
    <location>
        <begin position="172"/>
        <end position="265"/>
    </location>
</feature>
<dbReference type="PANTHER" id="PTHR30273:SF2">
    <property type="entry name" value="PROTEIN FECR"/>
    <property type="match status" value="1"/>
</dbReference>
<dbReference type="InterPro" id="IPR006860">
    <property type="entry name" value="FecR"/>
</dbReference>
<organism evidence="4 5">
    <name type="scientific">Butyricimonas faecalis</name>
    <dbReference type="NCBI Taxonomy" id="2093856"/>
    <lineage>
        <taxon>Bacteria</taxon>
        <taxon>Pseudomonadati</taxon>
        <taxon>Bacteroidota</taxon>
        <taxon>Bacteroidia</taxon>
        <taxon>Bacteroidales</taxon>
        <taxon>Odoribacteraceae</taxon>
        <taxon>Butyricimonas</taxon>
    </lineage>
</organism>
<evidence type="ECO:0000259" key="3">
    <source>
        <dbReference type="Pfam" id="PF16344"/>
    </source>
</evidence>
<dbReference type="EMBL" id="CP032819">
    <property type="protein sequence ID" value="AZS30400.1"/>
    <property type="molecule type" value="Genomic_DNA"/>
</dbReference>
<name>A0A3S9VV69_9BACT</name>
<dbReference type="InterPro" id="IPR032508">
    <property type="entry name" value="FecR_C"/>
</dbReference>
<dbReference type="Pfam" id="PF04773">
    <property type="entry name" value="FecR"/>
    <property type="match status" value="1"/>
</dbReference>
<proteinExistence type="predicted"/>
<keyword evidence="5" id="KW-1185">Reference proteome</keyword>
<dbReference type="Proteomes" id="UP000270673">
    <property type="component" value="Chromosome"/>
</dbReference>
<dbReference type="PANTHER" id="PTHR30273">
    <property type="entry name" value="PERIPLASMIC SIGNAL SENSOR AND SIGMA FACTOR ACTIVATOR FECR-RELATED"/>
    <property type="match status" value="1"/>
</dbReference>
<evidence type="ECO:0000256" key="1">
    <source>
        <dbReference type="SAM" id="Phobius"/>
    </source>
</evidence>
<dbReference type="GO" id="GO:0016989">
    <property type="term" value="F:sigma factor antagonist activity"/>
    <property type="evidence" value="ECO:0007669"/>
    <property type="project" value="TreeGrafter"/>
</dbReference>
<protein>
    <submittedName>
        <fullName evidence="4">FecR family protein</fullName>
    </submittedName>
</protein>
<dbReference type="OrthoDB" id="1099916at2"/>
<sequence>MDSIDWIIINKSLDGSLDDQESKMLSDWLAESAEHRALYQKIKAYDSYSLSDEKFERWRSEYTDVLSRLKQRRNRRLVRRKILVSTSVAAVVAVVALFTLFLNYPEPGSVNLNESGEHSKVQLQLANGHWLDLDTIKENRLMGMDHVNVSSGNKTLTYQHADNLQQMEYNILKTERGGEWNVTLEDGTKVYLNSSSTLKYPVSFAGESREVFLEGEAYFEVTHDPNKPFIVKTNDMNILVRGTSFNINAYPDYKIVRTTLVNGKIEVECSGNTHTILPGQQIVFEKETKSVKIQEVDTELYTSWKNGFYKFNETRLEDILAMLSLWYDVDVIYADESVKDLSFTSSGKMARYDNLMNLLKKFEYTNNVTFELNGKKLTVRKK</sequence>
<dbReference type="AlphaFoldDB" id="A0A3S9VV69"/>
<keyword evidence="1" id="KW-0472">Membrane</keyword>
<evidence type="ECO:0000313" key="4">
    <source>
        <dbReference type="EMBL" id="AZS30400.1"/>
    </source>
</evidence>
<dbReference type="InterPro" id="IPR012373">
    <property type="entry name" value="Ferrdict_sens_TM"/>
</dbReference>
<evidence type="ECO:0000313" key="5">
    <source>
        <dbReference type="Proteomes" id="UP000270673"/>
    </source>
</evidence>
<dbReference type="FunFam" id="2.60.120.1440:FF:000001">
    <property type="entry name" value="Putative anti-sigma factor"/>
    <property type="match status" value="1"/>
</dbReference>
<dbReference type="KEGG" id="buy:D8S85_13140"/>
<keyword evidence="1" id="KW-1133">Transmembrane helix</keyword>
<feature type="domain" description="Protein FecR C-terminal" evidence="3">
    <location>
        <begin position="309"/>
        <end position="379"/>
    </location>
</feature>